<dbReference type="GO" id="GO:0008168">
    <property type="term" value="F:methyltransferase activity"/>
    <property type="evidence" value="ECO:0007669"/>
    <property type="project" value="TreeGrafter"/>
</dbReference>
<gene>
    <name evidence="1" type="ORF">HK100_004696</name>
</gene>
<dbReference type="SUPFAM" id="SSF53335">
    <property type="entry name" value="S-adenosyl-L-methionine-dependent methyltransferases"/>
    <property type="match status" value="1"/>
</dbReference>
<accession>A0AAD5XCU0</accession>
<organism evidence="1 2">
    <name type="scientific">Physocladia obscura</name>
    <dbReference type="NCBI Taxonomy" id="109957"/>
    <lineage>
        <taxon>Eukaryota</taxon>
        <taxon>Fungi</taxon>
        <taxon>Fungi incertae sedis</taxon>
        <taxon>Chytridiomycota</taxon>
        <taxon>Chytridiomycota incertae sedis</taxon>
        <taxon>Chytridiomycetes</taxon>
        <taxon>Chytridiales</taxon>
        <taxon>Chytriomycetaceae</taxon>
        <taxon>Physocladia</taxon>
    </lineage>
</organism>
<protein>
    <recommendedName>
        <fullName evidence="3">Methyltransferase domain-containing protein</fullName>
    </recommendedName>
</protein>
<comment type="caution">
    <text evidence="1">The sequence shown here is derived from an EMBL/GenBank/DDBJ whole genome shotgun (WGS) entry which is preliminary data.</text>
</comment>
<dbReference type="Pfam" id="PF13489">
    <property type="entry name" value="Methyltransf_23"/>
    <property type="match status" value="1"/>
</dbReference>
<dbReference type="PANTHER" id="PTHR43591:SF24">
    <property type="entry name" value="2-METHOXY-6-POLYPRENYL-1,4-BENZOQUINOL METHYLASE, MITOCHONDRIAL"/>
    <property type="match status" value="1"/>
</dbReference>
<dbReference type="InterPro" id="IPR029063">
    <property type="entry name" value="SAM-dependent_MTases_sf"/>
</dbReference>
<evidence type="ECO:0008006" key="3">
    <source>
        <dbReference type="Google" id="ProtNLM"/>
    </source>
</evidence>
<dbReference type="EMBL" id="JADGJH010002277">
    <property type="protein sequence ID" value="KAJ3100514.1"/>
    <property type="molecule type" value="Genomic_DNA"/>
</dbReference>
<dbReference type="PANTHER" id="PTHR43591">
    <property type="entry name" value="METHYLTRANSFERASE"/>
    <property type="match status" value="1"/>
</dbReference>
<dbReference type="AlphaFoldDB" id="A0AAD5XCU0"/>
<name>A0AAD5XCU0_9FUNG</name>
<proteinExistence type="predicted"/>
<keyword evidence="2" id="KW-1185">Reference proteome</keyword>
<dbReference type="CDD" id="cd02440">
    <property type="entry name" value="AdoMet_MTases"/>
    <property type="match status" value="1"/>
</dbReference>
<dbReference type="Proteomes" id="UP001211907">
    <property type="component" value="Unassembled WGS sequence"/>
</dbReference>
<reference evidence="1" key="1">
    <citation type="submission" date="2020-05" db="EMBL/GenBank/DDBJ databases">
        <title>Phylogenomic resolution of chytrid fungi.</title>
        <authorList>
            <person name="Stajich J.E."/>
            <person name="Amses K."/>
            <person name="Simmons R."/>
            <person name="Seto K."/>
            <person name="Myers J."/>
            <person name="Bonds A."/>
            <person name="Quandt C.A."/>
            <person name="Barry K."/>
            <person name="Liu P."/>
            <person name="Grigoriev I."/>
            <person name="Longcore J.E."/>
            <person name="James T.Y."/>
        </authorList>
    </citation>
    <scope>NUCLEOTIDE SEQUENCE</scope>
    <source>
        <strain evidence="1">JEL0513</strain>
    </source>
</reference>
<dbReference type="Gene3D" id="3.40.50.150">
    <property type="entry name" value="Vaccinia Virus protein VP39"/>
    <property type="match status" value="1"/>
</dbReference>
<evidence type="ECO:0000313" key="2">
    <source>
        <dbReference type="Proteomes" id="UP001211907"/>
    </source>
</evidence>
<evidence type="ECO:0000313" key="1">
    <source>
        <dbReference type="EMBL" id="KAJ3100514.1"/>
    </source>
</evidence>
<sequence>MSSEYFEPELDDSAVGIGKKAVSETTKVATAISPTSMSESTKIINSASVVVNALHAKQWNPTNPDSWDSDMREYHAVANSDYVLPSDHIEQNRLEMQHYIFRAAFGGDIICPSAKYLAGVAGAKILDVGCANGVWLQCIKKANPLADCHGVDIAETLISEASVNNENSTFDYVHQRLLVLGMPRDKFVGVLEELIRVTKPGGWIELVEANMVYYSPGPYTKILGTSIFDAINKRGLDCYAATNLPWYVAQVKNNVETQDMKTLQMPVCWGSEIGKLNGTNLKTVILAAEDWMHTAMGVSREDYRQLVQNCYDEWAENKTFYQARALYFQVKK</sequence>